<feature type="region of interest" description="Disordered" evidence="1">
    <location>
        <begin position="201"/>
        <end position="225"/>
    </location>
</feature>
<keyword evidence="2" id="KW-0812">Transmembrane</keyword>
<dbReference type="OrthoDB" id="2887857at2"/>
<dbReference type="RefSeq" id="WP_101652066.1">
    <property type="nucleotide sequence ID" value="NZ_PGVE01000102.1"/>
</dbReference>
<dbReference type="Proteomes" id="UP000234950">
    <property type="component" value="Unassembled WGS sequence"/>
</dbReference>
<name>A0A2N5H707_9BACI</name>
<sequence>MQTIIWSIGSMVALVLILNYLPLGYTKKGKILVALNGFLLALAGNAASSIFPLWETALMLLALTFFSAYFMNNRLGTVMVKEDSLFEDDWEVDGNDLSTGNVELTPSDSTYLSLEKDASITSDIEELFELTTEINDEDTLVFSKNIETAIQNDIKKTSLLETDFEDGYLSDMETVVEMDTESEPETISDELSILSIISKDDSLSPKSKDASVLDQLEESDHQESGFENNYLSDIESLLEFEEGVSNHTVVKMDELELLDLNPDVEELADTDSFLLEDTDLTNNSEDEGWLEEINDFEELTLDKEHKIVPDETEENFLEELFLASEEAAAGTERINLKKDSNTERAVQLQK</sequence>
<feature type="transmembrane region" description="Helical" evidence="2">
    <location>
        <begin position="31"/>
        <end position="47"/>
    </location>
</feature>
<keyword evidence="2" id="KW-1133">Transmembrane helix</keyword>
<proteinExistence type="predicted"/>
<keyword evidence="4" id="KW-1185">Reference proteome</keyword>
<evidence type="ECO:0000313" key="4">
    <source>
        <dbReference type="Proteomes" id="UP000234950"/>
    </source>
</evidence>
<dbReference type="AlphaFoldDB" id="A0A2N5H707"/>
<keyword evidence="2" id="KW-0472">Membrane</keyword>
<accession>A0A2N5H707</accession>
<comment type="caution">
    <text evidence="3">The sequence shown here is derived from an EMBL/GenBank/DDBJ whole genome shotgun (WGS) entry which is preliminary data.</text>
</comment>
<organism evidence="3 4">
    <name type="scientific">Neobacillus cucumis</name>
    <dbReference type="NCBI Taxonomy" id="1740721"/>
    <lineage>
        <taxon>Bacteria</taxon>
        <taxon>Bacillati</taxon>
        <taxon>Bacillota</taxon>
        <taxon>Bacilli</taxon>
        <taxon>Bacillales</taxon>
        <taxon>Bacillaceae</taxon>
        <taxon>Neobacillus</taxon>
    </lineage>
</organism>
<feature type="transmembrane region" description="Helical" evidence="2">
    <location>
        <begin position="6"/>
        <end position="24"/>
    </location>
</feature>
<protein>
    <submittedName>
        <fullName evidence="3">Uncharacterized protein</fullName>
    </submittedName>
</protein>
<evidence type="ECO:0000256" key="2">
    <source>
        <dbReference type="SAM" id="Phobius"/>
    </source>
</evidence>
<feature type="compositionally biased region" description="Basic and acidic residues" evidence="1">
    <location>
        <begin position="201"/>
        <end position="211"/>
    </location>
</feature>
<gene>
    <name evidence="3" type="ORF">CVD27_26495</name>
</gene>
<evidence type="ECO:0000256" key="1">
    <source>
        <dbReference type="SAM" id="MobiDB-lite"/>
    </source>
</evidence>
<dbReference type="EMBL" id="PGVE01000102">
    <property type="protein sequence ID" value="PLS01313.1"/>
    <property type="molecule type" value="Genomic_DNA"/>
</dbReference>
<reference evidence="3 4" key="1">
    <citation type="submission" date="2017-11" db="EMBL/GenBank/DDBJ databases">
        <title>Comparitive Functional Genomics of Dry Heat Resistant strains isolated from the Viking Spacecraft.</title>
        <authorList>
            <person name="Seuylemezian A."/>
            <person name="Cooper K."/>
            <person name="Vaishampayan P."/>
        </authorList>
    </citation>
    <scope>NUCLEOTIDE SEQUENCE [LARGE SCALE GENOMIC DNA]</scope>
    <source>
        <strain evidence="3 4">V32-6</strain>
    </source>
</reference>
<evidence type="ECO:0000313" key="3">
    <source>
        <dbReference type="EMBL" id="PLS01313.1"/>
    </source>
</evidence>